<sequence>MQMRSLASSTRAQSYSAISARNQLTDKNFAILVAPVRLEIKLCTKLECLLSQARNRILSHAEDAADPSPDRDDSDYFASSFTAVWDL</sequence>
<dbReference type="EMBL" id="JBJKFK010003183">
    <property type="protein sequence ID" value="KAL3310163.1"/>
    <property type="molecule type" value="Genomic_DNA"/>
</dbReference>
<reference evidence="1 2" key="1">
    <citation type="submission" date="2024-11" db="EMBL/GenBank/DDBJ databases">
        <title>Adaptive evolution of stress response genes in parasites aligns with host niche diversity.</title>
        <authorList>
            <person name="Hahn C."/>
            <person name="Resl P."/>
        </authorList>
    </citation>
    <scope>NUCLEOTIDE SEQUENCE [LARGE SCALE GENOMIC DNA]</scope>
    <source>
        <strain evidence="1">EGGRZ-B1_66</strain>
        <tissue evidence="1">Body</tissue>
    </source>
</reference>
<protein>
    <submittedName>
        <fullName evidence="1">Uncharacterized protein</fullName>
    </submittedName>
</protein>
<organism evidence="1 2">
    <name type="scientific">Cichlidogyrus casuarinus</name>
    <dbReference type="NCBI Taxonomy" id="1844966"/>
    <lineage>
        <taxon>Eukaryota</taxon>
        <taxon>Metazoa</taxon>
        <taxon>Spiralia</taxon>
        <taxon>Lophotrochozoa</taxon>
        <taxon>Platyhelminthes</taxon>
        <taxon>Monogenea</taxon>
        <taxon>Monopisthocotylea</taxon>
        <taxon>Dactylogyridea</taxon>
        <taxon>Ancyrocephalidae</taxon>
        <taxon>Cichlidogyrus</taxon>
    </lineage>
</organism>
<name>A0ABD2PRQ7_9PLAT</name>
<proteinExistence type="predicted"/>
<comment type="caution">
    <text evidence="1">The sequence shown here is derived from an EMBL/GenBank/DDBJ whole genome shotgun (WGS) entry which is preliminary data.</text>
</comment>
<evidence type="ECO:0000313" key="2">
    <source>
        <dbReference type="Proteomes" id="UP001626550"/>
    </source>
</evidence>
<keyword evidence="2" id="KW-1185">Reference proteome</keyword>
<evidence type="ECO:0000313" key="1">
    <source>
        <dbReference type="EMBL" id="KAL3310163.1"/>
    </source>
</evidence>
<dbReference type="AlphaFoldDB" id="A0ABD2PRQ7"/>
<dbReference type="Proteomes" id="UP001626550">
    <property type="component" value="Unassembled WGS sequence"/>
</dbReference>
<accession>A0ABD2PRQ7</accession>
<gene>
    <name evidence="1" type="ORF">Ciccas_011275</name>
</gene>